<dbReference type="SUPFAM" id="SSF49344">
    <property type="entry name" value="CBD9-like"/>
    <property type="match status" value="1"/>
</dbReference>
<name>A0A7V4TZB4_CALAY</name>
<keyword evidence="3" id="KW-0378">Hydrolase</keyword>
<comment type="caution">
    <text evidence="3">The sequence shown here is derived from an EMBL/GenBank/DDBJ whole genome shotgun (WGS) entry which is preliminary data.</text>
</comment>
<sequence length="879" mass="99709">MRTLLFLLIIISVYPLLAQAKEYSRKKTIAYPLHSTAPKIDGLLDDAVWKNIPAENDFTQYNPVEGVNPSEQTKFKILYDEDNIYFGIMCYDSSPDSILARLSRRDDIDQSDFVGVGLDSYLDRRTGFIFGVNAAGVRFDAVFSNDGQNMDESWDPVWEAATVLSDSGWSAELRIPYSQLRYADKEEQIWGLQVYRKIYRKQEEDFWQYIPKDAAGFVSYFGNLYGIKNISAPKRLELLPYGVASLNTYPAEAGNPFATGSDKSINFGLDGKYGLTSDLTVDFTVNPDFGQVEADPSVMNLSAFETYYEEKRPFFVEGKNIFSFPLAMGDGDFSRESLFYSRRIGRSPHYYPGSSDGFNADYVDMPEQTRILGAAKLSGKTKEGWSIGILDGVTNREQAVIDSAGRRKNVPVEPLTNYFVGRLQKDFDEGNTSVGGMLTATNRRIVDDHLKFLNRAAYTGGIDLRRQWAQKTYSMSLKLAGSHLVGDPEAIRLVQESSARYFQRPDAKHVSLDTTRTSLNGFGGSFNFGRFGNSPWQFAAGTVWRSPGFELNDLGYLRKADNIISFAWGGYRLYNPKWIFRRANINANVWQGWNFGGDRLFRGGNINGGAQFLNYWGFYMGVNRQAPGLSSTLLRGGPMARTEGSWRGWFSFYSDERKIWRLSINGSASKNDDEISESYALMGSFRLRIGDQLSVQLNPFYDRTIENLQYVTTASFGNDNRYIFGLLNQHTFGLTIRLNYSPTPDLSIQYYGQPFVSTGDYSTFKHITRPRAIGANRYHVYTGEQLHRDGDGDYQIDENGDGRTDYSFGNPNFNFRQFRSNLVVRWEYLPGSTLYLVWSQDRTGFDDNGTFHPGDEFKALFGEPADNIFLIKASYWFSI</sequence>
<dbReference type="EMBL" id="DRQG01000039">
    <property type="protein sequence ID" value="HGY54983.1"/>
    <property type="molecule type" value="Genomic_DNA"/>
</dbReference>
<organism evidence="3">
    <name type="scientific">Caldithrix abyssi</name>
    <dbReference type="NCBI Taxonomy" id="187145"/>
    <lineage>
        <taxon>Bacteria</taxon>
        <taxon>Pseudomonadati</taxon>
        <taxon>Calditrichota</taxon>
        <taxon>Calditrichia</taxon>
        <taxon>Calditrichales</taxon>
        <taxon>Calditrichaceae</taxon>
        <taxon>Caldithrix</taxon>
    </lineage>
</organism>
<reference evidence="3" key="1">
    <citation type="journal article" date="2020" name="mSystems">
        <title>Genome- and Community-Level Interaction Insights into Carbon Utilization and Element Cycling Functions of Hydrothermarchaeota in Hydrothermal Sediment.</title>
        <authorList>
            <person name="Zhou Z."/>
            <person name="Liu Y."/>
            <person name="Xu W."/>
            <person name="Pan J."/>
            <person name="Luo Z.H."/>
            <person name="Li M."/>
        </authorList>
    </citation>
    <scope>NUCLEOTIDE SEQUENCE [LARGE SCALE GENOMIC DNA]</scope>
    <source>
        <strain evidence="3">HyVt-577</strain>
    </source>
</reference>
<dbReference type="Pfam" id="PF19313">
    <property type="entry name" value="DUF5916"/>
    <property type="match status" value="1"/>
</dbReference>
<gene>
    <name evidence="3" type="ORF">ENK44_04735</name>
</gene>
<evidence type="ECO:0000259" key="1">
    <source>
        <dbReference type="Pfam" id="PF06452"/>
    </source>
</evidence>
<proteinExistence type="predicted"/>
<evidence type="ECO:0000313" key="3">
    <source>
        <dbReference type="EMBL" id="HGY54983.1"/>
    </source>
</evidence>
<dbReference type="Pfam" id="PF06452">
    <property type="entry name" value="CBM9_1"/>
    <property type="match status" value="1"/>
</dbReference>
<dbReference type="GO" id="GO:0030246">
    <property type="term" value="F:carbohydrate binding"/>
    <property type="evidence" value="ECO:0007669"/>
    <property type="project" value="InterPro"/>
</dbReference>
<dbReference type="CDD" id="cd09618">
    <property type="entry name" value="CBM9_like_2"/>
    <property type="match status" value="1"/>
</dbReference>
<feature type="domain" description="Carbohydrate-binding" evidence="1">
    <location>
        <begin position="40"/>
        <end position="194"/>
    </location>
</feature>
<evidence type="ECO:0000259" key="2">
    <source>
        <dbReference type="Pfam" id="PF19313"/>
    </source>
</evidence>
<accession>A0A7V4TZB4</accession>
<dbReference type="AlphaFoldDB" id="A0A7V4TZB4"/>
<dbReference type="InterPro" id="IPR045670">
    <property type="entry name" value="DUF5916"/>
</dbReference>
<dbReference type="InterPro" id="IPR010502">
    <property type="entry name" value="Carb-bd_dom_fam9"/>
</dbReference>
<feature type="domain" description="DUF5916" evidence="2">
    <location>
        <begin position="233"/>
        <end position="877"/>
    </location>
</feature>
<dbReference type="Proteomes" id="UP000885779">
    <property type="component" value="Unassembled WGS sequence"/>
</dbReference>
<dbReference type="GO" id="GO:0004553">
    <property type="term" value="F:hydrolase activity, hydrolyzing O-glycosyl compounds"/>
    <property type="evidence" value="ECO:0007669"/>
    <property type="project" value="InterPro"/>
</dbReference>
<dbReference type="Gene3D" id="2.60.40.1190">
    <property type="match status" value="1"/>
</dbReference>
<protein>
    <submittedName>
        <fullName evidence="3">Hydrolase</fullName>
    </submittedName>
</protein>
<dbReference type="GO" id="GO:0016052">
    <property type="term" value="P:carbohydrate catabolic process"/>
    <property type="evidence" value="ECO:0007669"/>
    <property type="project" value="InterPro"/>
</dbReference>